<dbReference type="RefSeq" id="WP_015774059.1">
    <property type="nucleotide sequence ID" value="NC_013173.1"/>
</dbReference>
<feature type="region of interest" description="Disordered" evidence="3">
    <location>
        <begin position="1540"/>
        <end position="1570"/>
    </location>
</feature>
<dbReference type="PRINTS" id="PR00313">
    <property type="entry name" value="CABNDNGRPT"/>
</dbReference>
<name>C7LX97_DESBD</name>
<dbReference type="KEGG" id="dba:Dbac_1877"/>
<dbReference type="PROSITE" id="PS51854">
    <property type="entry name" value="CSPG"/>
    <property type="match status" value="1"/>
</dbReference>
<organism evidence="4 5">
    <name type="scientific">Desulfomicrobium baculatum (strain DSM 4028 / VKM B-1378 / X)</name>
    <name type="common">Desulfovibrio baculatus</name>
    <dbReference type="NCBI Taxonomy" id="525897"/>
    <lineage>
        <taxon>Bacteria</taxon>
        <taxon>Pseudomonadati</taxon>
        <taxon>Thermodesulfobacteriota</taxon>
        <taxon>Desulfovibrionia</taxon>
        <taxon>Desulfovibrionales</taxon>
        <taxon>Desulfomicrobiaceae</taxon>
        <taxon>Desulfomicrobium</taxon>
    </lineage>
</organism>
<evidence type="ECO:0000313" key="4">
    <source>
        <dbReference type="EMBL" id="ACU89968.1"/>
    </source>
</evidence>
<dbReference type="STRING" id="525897.Dbac_1877"/>
<feature type="compositionally biased region" description="Acidic residues" evidence="3">
    <location>
        <begin position="2001"/>
        <end position="2011"/>
    </location>
</feature>
<dbReference type="EMBL" id="CP001629">
    <property type="protein sequence ID" value="ACU89968.1"/>
    <property type="molecule type" value="Genomic_DNA"/>
</dbReference>
<gene>
    <name evidence="4" type="ordered locus">Dbac_1877</name>
</gene>
<feature type="region of interest" description="Disordered" evidence="3">
    <location>
        <begin position="725"/>
        <end position="744"/>
    </location>
</feature>
<sequence length="4800" mass="485816">MSKTQIFVQQADGTAREVEIASGGVVLLNANEHLLIAASSDQAQVEAGAPGEVIIKLEGVGEFTVESAGEIPEQIALAPEIMGLKPLPTIVFEPTRTDLSDDAPTHEPLGVHQARVDSTAFLDRQTGDDFGMGQLLEMAEFSGMAGEGLAGRKETGDKDEDRMLDDSLDDGLSGDPGQDHLNLPPVIDLNATLLVDDDEAGNLLDHLRATDRESGPADLKYTISQGPAYGVLMIDGKEVDATRVTFTQADLDSGRVTFRFDPHAQNKVLVIDDDTFVFTVSDGVNTTGPATFHIQNTTVQVWGTDNNDGTVGDDLTKANVDFNRDGVKFHVYGFKGNDTLRGGSGADTLDGGAGQDCADYSDSDGWVKVDLTKGAMAQSGGGERNHAAGDVLKGIENLTGSNFNDVLIGDGQANILNGLVGDDTLYGGAGNDSMMGGDGNDSMMGDGGNDTLISEAGHDILYGGGGDDSLDGGDGNDTLHGGQGNNTLYGGAGNDSLSVNLSYINYRSFLDGGDGDDTLIGGFGRDTLYGGDGNDSMIAGGMYEGGHHEVMDGGAGNDTLLSDGGNDTLYGRDGNDFLDGGTNSDHLIGGDGNDTLYGGDASNIEWILFSPGYYTDWDLLDGGAGDDVLDGGRGADTLYGGDGNDSLYGGDSTPYQPYKTWLRADNDLLDGGAGNDTLDGGAGKDTLMGGEDNDSMMGGDGNDSMMGDGGNDTLISEAGHDILYGGDGDDSLDGGDGNDTLHGGQGNNTLYGGAGNDSLSVNLSYINYRSFLDGGDGDDTLIGGFGRDTLYGGDGNDSMIAGGIYDGGNNGVMDGGAGNDTLLSDGGNDTLYGRDGNDFLDGGTNSDHLIGGDGNDTLYGGDASNIEWIPGYYTDWDLLDGGAGDDVLDGGRGADTLYGGDGNDSLYGGVSTPYQPYKTWLRADNDLLDGGAGNDTLDGGVGNDTLMGGEDNDSMMGGDGNDVLMGDAGDDTLVGGVGKDTLNGGEDVNTVDYSASTKAVRIDLNQQDGKAAQSGGEAENHADGDILQNIRNVIGTAGADTLIGDSQANVLDGRDGNDIITAGAGDTVVGGAGNDVLHSSDTALDIAHSTQITGVERLDLTGSASSLTVNGDAILNNGVADPAGSGLMALVVTGDQGDAVTRVSGDGWTWTKVGQDVALGADGNTYVLYEAVKDGETVRLYVQTGLGEAEITDGVVKITGTEGPDDLTVGWNFDDPQYTFDARGLGGDDTLRGGVHADTLDGGLGTDAVDYHASATWVKVDLNLATAQVGGGDGNHALGDVLTGIENLTGSNDTTHGDVLSGNALNNELHGLAGNDTLRGGAGNDTLMGGAGADLLDGGAGSNTADYSSSTTGVYVNLDQNGAQTTGGGTSSDAWGDTLTGITTLIGGIGNDTLIGFDFGGPAAMLLGGDGDDVLHANAVTYYYIGASNTLDGGAGNDTLGGAGGRDSLIGGTGNDWLHGWTGADTLNGGDGIDTVDYADAYTWVKIDLNLTGAQGLGGRDGEGHNDALDDVLVSIENVRGSRYGDSLVGNAEDNKLEGLAGNDTLDGRSGNDTLDGATGHDTLDGGVGNDSIIGGEGNDLIIAGAGDNVDGGAGLDVLKSTDASIDLVNGIHMQNVERVDLTGASTSLTVNGDAILNNGVADPAGSGLMALVVTGDQGDAVTRVSGDGWTWTKVGQDLALGADGNTYVLYEAVKDGETVRLYVQTGLGEAEITDGVVKITGTEGPDDLTVGWNFDDPQYTFDARGLGGDDTLRGGVHADTLDGGLGTDAVDYHASATWVNVDLNLATAQIDGGTNNHAAGDVLTGIEILTGTNDTTHGDVLSGNGLNNELHGLLGDDSLYGFAGNDLLHGGAGADLLDGGTGTDMADYHDSATWVNVDLTLATAQVGGGEGNHALGDTLVSIENVTGSQYDDSITGNGWHNVLDGGDGADTLYGGGGYDTLNGGAGNDSLYGGDGAFYDNMNGGAGDDTLDGGAGHDFLLGGDGNDSLYGGERNFADTLDGGDGDDTLDGGEDRDSLLGGDGNDSLDGGYDRDTMDGGDGNDSLYGGDGAFYDNMNGGAGDDTLDGGAGEDFLLGGDGNDSLYGGERNFADTLDGGDGDDTLDGGEYRDSLLGGGGNDSLDGGYERDTMDGGDGNDSLYGGDGAFYDNMNGGAGDDTLDGGAGQDFLLGGDGNDSLYGGEMNFADTLDGGDGDDTLDGGEYRDSLLGGDGNDSLYGGNEAWNDTLDGGAGNDTLDGGEGKDSLDGGAGNDVLIGGAGADFIDGGSGVNTVDYSASTKAVRIDLNQQDGKAAQSGGEAENHADGDILQNIRNVIGTAGADTLIGDSQANVLDGRDGNDIITAGAGDTVVGGAGNDVLHSSDTALDIAHSTQITGVERLDLTGSASSLTVNGDAILNNGVADPAGSGLMALVVTGDQGDAVTRVSGDGWTWTKVGQDVALGADGNTYVLYEAVKDGETVRLYVQTGLGEAEITDGVVKITGTEGPDDLTVGWNFDDPQYTFDARGLGGDDTLRGGVHADTLDGGAGVDTVDYHASATWVNVDLNLATAQVGGGDGNHALGDVLTGIENLTGTNDTLHGDVLTGNTGNNLLSGLDGNDTINAGLGNDTLVGGAGADLLDGGAGTDMADYHDSTTWVNVDLSLATAQTGGGDGNHAQDDVLTGIENLIGTNDLAHGDVLTGNGVSNFMNGGAGNDTIYGGNARDTIYGGDGDDWIDGGVHDDSIYDDDSIYGGAGNDTIYGGSAQDTIYGGDGDDSLVGYNPDGTSDRRQDTLIGGWGNDTLDGSHELDIIFEHTVLVGGSGADRIIGNGTNTFANYQLTGHGDFDVSYQGVYLDLNIQDGVTAQTGKSGGDDATGDILTGIVHAAGSNGSDTLIGNHQANAMAGNDGNDLMIGGDGDDILYGHGGNNTLEGGLAADALLGDLGEDIASYEHAASGVNVSLEIQGRRQVGTGEENGDELYHMDGLYGSNHNDTLTGCNTQYSDSGSVHNRIQGRGGDDILAGLAGADTLDGGDGNDTADYSASTSTSWVNVDLTLATAQTDGGAGNHALGDVLTGIENLIGTNDLAHGDVLTGNDRANILSGLDGADTLIGGKGNDTLIGGAGADSLAGGLGILDMADYSASTAWVNVDLRIQDGATAQSGGGTDSAGQDNHALGDTLLGIEGVTGSNYNDVLSGNKDINLIYGLDGDDTIYGDPDNTKPKDDVAHVDTIYGGAGDDLIYGSAFEDMIYGGDGNDTISGGGDYDSILGGEGNDRLIGYYSSDKDEHQDLLIGGAGDDTLDGSRNSDTSMGILNGGMGADHIYGNGVNTMVSYERTGDGDGMEKNIHGVYLDLRIQDGIKAQTGKERVEDDATDATGDILTGIVNALGSYGHDTLIGNDQGNDMYGNGGNNLLIGGDGNDSLRGDINDDTLDGGLGADLIWGWKGDDIASYENAASGVNVDLRIQNVNGLTQQGNGEEDGDELWYMDGLYGSAFNDTLTGRDTDDPDYMSIHNLLQGRGGDDILSGLAGNDTLDGGTGNDTADYSTSGSGVHVVLTIQDGVTAQSGTGDAAGDVLIGIENVIGSSYDDTLIGDSNANVLSGLGGADSIDGGGGIDTVDYSASTAGVHIDLSRQDGLTAQSGGADGNHADGDILRNIQNVIGSSYNDTLTGDIGNNVLSGLGGADSINGGGAINTVDYSASTAGVHIDLSRQDGLTAQSGGADGNHADGDILQNIQNVIGSSYNDTLIGDGNANVLSGLGGADSIVGGDGIDTVDYRASNEAVTMDLRYGTCKGGDAEGDSLTGIENVFGSNFNDTITGSNGSNYLFGMDGNDSLAAAYGDDTLDGGAGNDTLRGARDKNLLLGGDGNDSLYGQGNNDTLDGEDGSDLLDGGTGADSLIGGDGIDTVDYRASNEAVTMDLRYGTCKGGDAEGDSLTGIENVFGSNFNDTITGSNGSNYLFGMDGNDSLAAAYGDDTLDGGAGNDTLWGAKDKNLLLGGDGDDRLYGQGNNDTLAGGAGADLLDGGTGVDTADYSANSAWVNIDMSLATAQTGGGDGNHALGDTLVSIEQIIGTNDTTHGDVLIGDGGDNLISGGAGDDTIHGGAGFDSILGGDGDDYLECYLPNSGMQEAYFSYRNKLIGGAGNDTLVGSNSDGDDILCGGMGADRIIGNGISTIASYELTGHGDFDISSQGVYLDLRIQDGLTAQTGKEHLEDADTDATGDILTGIVNAVGSYGHDTLIGNDQGNDMNGLDGNDLMIGGVGNDSLWGVNNNDTLEGGLGEDLIWGGMDYDIASYANAASGVKVDLRIQNVKGWVQQGAGEEDGDEFYYMDGLYGSAYNDTLTGRDIDQLGFMSAHNRLEGREGDDILAGLAGADILDGGDGIDTADYSLSEANVRVDLSQATAQTGGGSVMTETILDRNGDEWKIIYTGNHAAGDVLIGIENVIGSSYDDTLIGDGNANVLSGLGGADSIDGGGGIDTADYSASGAAVTMDLRYGTYKGGDAEGDSLTGIENVIGSNFNDTITGSNGSNYLYGMDGNDALAAAYGADTLDGGAGNDTLRGARDKNLLLGGDGDDRLYGQGNNDTLAGGAGADLLDGGTGVDAADFSASSAWVNIDMNLATAQTGGGDGNHALGDTLVSIEQIIGTNDTTHGDVLIGDGGDNLISGGAGDDTLDGGLGNDLLLGGEGDDLLIGGVTDTAHGGDGFDTFRLEDNIGTGSIFDLSVMNDAGRITGIERIDISGDADDANALALKASDVLDTTGGADTLWVRGDANDSVTTTDSGWQLLGVETGADGQEYNHYSGYAGSTLVNLMIESDMAQQNVVHA</sequence>
<reference evidence="4 5" key="1">
    <citation type="journal article" date="2009" name="Stand. Genomic Sci.">
        <title>Complete genome sequence of Desulfomicrobium baculatum type strain (X).</title>
        <authorList>
            <person name="Copeland A."/>
            <person name="Spring S."/>
            <person name="Goker M."/>
            <person name="Schneider S."/>
            <person name="Lapidus A."/>
            <person name="Del Rio T.G."/>
            <person name="Tice H."/>
            <person name="Cheng J.F."/>
            <person name="Chen F."/>
            <person name="Nolan M."/>
            <person name="Bruce D."/>
            <person name="Goodwin L."/>
            <person name="Pitluck S."/>
            <person name="Ivanova N."/>
            <person name="Mavrommatis K."/>
            <person name="Ovchinnikova G."/>
            <person name="Pati A."/>
            <person name="Chen A."/>
            <person name="Palaniappan K."/>
            <person name="Land M."/>
            <person name="Hauser L."/>
            <person name="Chang Y.J."/>
            <person name="Jeffries C.C."/>
            <person name="Meincke L."/>
            <person name="Sims D."/>
            <person name="Brettin T."/>
            <person name="Detter J.C."/>
            <person name="Han C."/>
            <person name="Chain P."/>
            <person name="Bristow J."/>
            <person name="Eisen J.A."/>
            <person name="Markowitz V."/>
            <person name="Hugenholtz P."/>
            <person name="Kyrpides N.C."/>
            <person name="Klenk H.P."/>
            <person name="Lucas S."/>
        </authorList>
    </citation>
    <scope>NUCLEOTIDE SEQUENCE [LARGE SCALE GENOMIC DNA]</scope>
    <source>
        <strain evidence="5">DSM 4028 / VKM B-1378 / X</strain>
    </source>
</reference>
<evidence type="ECO:0000256" key="1">
    <source>
        <dbReference type="ARBA" id="ARBA00004613"/>
    </source>
</evidence>
<feature type="region of interest" description="Disordered" evidence="3">
    <location>
        <begin position="673"/>
        <end position="699"/>
    </location>
</feature>
<dbReference type="Pfam" id="PF00353">
    <property type="entry name" value="HemolysinCabind"/>
    <property type="match status" value="65"/>
</dbReference>
<dbReference type="InterPro" id="IPR001343">
    <property type="entry name" value="Hemolysn_Ca-bd"/>
</dbReference>
<dbReference type="InterPro" id="IPR018511">
    <property type="entry name" value="Hemolysin-typ_Ca-bd_CS"/>
</dbReference>
<dbReference type="InterPro" id="IPR039005">
    <property type="entry name" value="CSPG_rpt"/>
</dbReference>
<dbReference type="GO" id="GO:0005576">
    <property type="term" value="C:extracellular region"/>
    <property type="evidence" value="ECO:0007669"/>
    <property type="project" value="UniProtKB-SubCell"/>
</dbReference>
<dbReference type="PANTHER" id="PTHR38340">
    <property type="entry name" value="S-LAYER PROTEIN"/>
    <property type="match status" value="1"/>
</dbReference>
<dbReference type="GO" id="GO:0005509">
    <property type="term" value="F:calcium ion binding"/>
    <property type="evidence" value="ECO:0007669"/>
    <property type="project" value="InterPro"/>
</dbReference>
<dbReference type="InterPro" id="IPR050557">
    <property type="entry name" value="RTX_toxin/Mannuronan_C5-epim"/>
</dbReference>
<dbReference type="InterPro" id="IPR011049">
    <property type="entry name" value="Serralysin-like_metalloprot_C"/>
</dbReference>
<evidence type="ECO:0000256" key="3">
    <source>
        <dbReference type="SAM" id="MobiDB-lite"/>
    </source>
</evidence>
<dbReference type="eggNOG" id="COG2931">
    <property type="taxonomic scope" value="Bacteria"/>
</dbReference>
<feature type="region of interest" description="Disordered" evidence="3">
    <location>
        <begin position="148"/>
        <end position="181"/>
    </location>
</feature>
<feature type="region of interest" description="Disordered" evidence="3">
    <location>
        <begin position="1992"/>
        <end position="2043"/>
    </location>
</feature>
<comment type="subcellular location">
    <subcellularLocation>
        <location evidence="1">Secreted</location>
    </subcellularLocation>
</comment>
<dbReference type="Pfam" id="PF16184">
    <property type="entry name" value="Cadherin_3"/>
    <property type="match status" value="1"/>
</dbReference>
<accession>C7LX97</accession>
<protein>
    <submittedName>
        <fullName evidence="4">Hemolysin-type calcium-binding region</fullName>
    </submittedName>
</protein>
<keyword evidence="2" id="KW-0964">Secreted</keyword>
<feature type="region of interest" description="Disordered" evidence="3">
    <location>
        <begin position="2086"/>
        <end position="2137"/>
    </location>
</feature>
<dbReference type="HOGENOM" id="CLU_223301_0_0_7"/>
<dbReference type="Proteomes" id="UP000002216">
    <property type="component" value="Chromosome"/>
</dbReference>
<keyword evidence="5" id="KW-1185">Reference proteome</keyword>
<evidence type="ECO:0000256" key="2">
    <source>
        <dbReference type="ARBA" id="ARBA00022525"/>
    </source>
</evidence>
<dbReference type="SUPFAM" id="SSF51120">
    <property type="entry name" value="beta-Roll"/>
    <property type="match status" value="32"/>
</dbReference>
<dbReference type="Gene3D" id="2.150.10.10">
    <property type="entry name" value="Serralysin-like metalloprotease, C-terminal"/>
    <property type="match status" value="48"/>
</dbReference>
<feature type="compositionally biased region" description="Acidic residues" evidence="3">
    <location>
        <begin position="2095"/>
        <end position="2104"/>
    </location>
</feature>
<dbReference type="PROSITE" id="PS00330">
    <property type="entry name" value="HEMOLYSIN_CALCIUM"/>
    <property type="match status" value="30"/>
</dbReference>
<evidence type="ECO:0000313" key="5">
    <source>
        <dbReference type="Proteomes" id="UP000002216"/>
    </source>
</evidence>
<proteinExistence type="predicted"/>
<feature type="region of interest" description="Disordered" evidence="3">
    <location>
        <begin position="3842"/>
        <end position="3867"/>
    </location>
</feature>
<dbReference type="PANTHER" id="PTHR38340:SF1">
    <property type="entry name" value="S-LAYER PROTEIN"/>
    <property type="match status" value="1"/>
</dbReference>
<feature type="compositionally biased region" description="Basic and acidic residues" evidence="3">
    <location>
        <begin position="150"/>
        <end position="165"/>
    </location>
</feature>